<keyword evidence="4" id="KW-1185">Reference proteome</keyword>
<name>A0ABU1MQA7_9SPHN</name>
<dbReference type="Proteomes" id="UP001184150">
    <property type="component" value="Unassembled WGS sequence"/>
</dbReference>
<reference evidence="3 4" key="1">
    <citation type="submission" date="2023-07" db="EMBL/GenBank/DDBJ databases">
        <title>Sorghum-associated microbial communities from plants grown in Nebraska, USA.</title>
        <authorList>
            <person name="Schachtman D."/>
        </authorList>
    </citation>
    <scope>NUCLEOTIDE SEQUENCE [LARGE SCALE GENOMIC DNA]</scope>
    <source>
        <strain evidence="3 4">DS1027</strain>
    </source>
</reference>
<dbReference type="EMBL" id="JAVDRD010000009">
    <property type="protein sequence ID" value="MDR6512457.1"/>
    <property type="molecule type" value="Genomic_DNA"/>
</dbReference>
<dbReference type="RefSeq" id="WP_309806006.1">
    <property type="nucleotide sequence ID" value="NZ_JAVDRD010000009.1"/>
</dbReference>
<comment type="caution">
    <text evidence="3">The sequence shown here is derived from an EMBL/GenBank/DDBJ whole genome shotgun (WGS) entry which is preliminary data.</text>
</comment>
<organism evidence="3 4">
    <name type="scientific">Novosphingobium capsulatum</name>
    <dbReference type="NCBI Taxonomy" id="13688"/>
    <lineage>
        <taxon>Bacteria</taxon>
        <taxon>Pseudomonadati</taxon>
        <taxon>Pseudomonadota</taxon>
        <taxon>Alphaproteobacteria</taxon>
        <taxon>Sphingomonadales</taxon>
        <taxon>Sphingomonadaceae</taxon>
        <taxon>Novosphingobium</taxon>
    </lineage>
</organism>
<keyword evidence="2" id="KW-1133">Transmembrane helix</keyword>
<evidence type="ECO:0000256" key="2">
    <source>
        <dbReference type="SAM" id="Phobius"/>
    </source>
</evidence>
<keyword evidence="2" id="KW-0472">Membrane</keyword>
<evidence type="ECO:0000313" key="4">
    <source>
        <dbReference type="Proteomes" id="UP001184150"/>
    </source>
</evidence>
<keyword evidence="2" id="KW-0812">Transmembrane</keyword>
<evidence type="ECO:0000256" key="1">
    <source>
        <dbReference type="SAM" id="MobiDB-lite"/>
    </source>
</evidence>
<proteinExistence type="predicted"/>
<accession>A0ABU1MQA7</accession>
<feature type="transmembrane region" description="Helical" evidence="2">
    <location>
        <begin position="67"/>
        <end position="88"/>
    </location>
</feature>
<gene>
    <name evidence="3" type="ORF">J2792_003340</name>
</gene>
<feature type="region of interest" description="Disordered" evidence="1">
    <location>
        <begin position="93"/>
        <end position="119"/>
    </location>
</feature>
<sequence length="119" mass="12036">MLNRLPLHLAGRLWAALLVLTIALSALAPGAAPVALRSGSAFSVDTVEVAVAPARPHVAVARTVALPPVPLLPTIAVVLPLLVVPILVRQAQATPPATGPPLPTAPLRAPGTPRAPPHA</sequence>
<evidence type="ECO:0000313" key="3">
    <source>
        <dbReference type="EMBL" id="MDR6512457.1"/>
    </source>
</evidence>
<protein>
    <submittedName>
        <fullName evidence="3">Uncharacterized protein</fullName>
    </submittedName>
</protein>